<dbReference type="HOGENOM" id="CLU_327390_0_0_1"/>
<dbReference type="CDD" id="cd19756">
    <property type="entry name" value="Bbox2"/>
    <property type="match status" value="2"/>
</dbReference>
<organism evidence="2">
    <name type="scientific">Magallana gigas</name>
    <name type="common">Pacific oyster</name>
    <name type="synonym">Crassostrea gigas</name>
    <dbReference type="NCBI Taxonomy" id="29159"/>
    <lineage>
        <taxon>Eukaryota</taxon>
        <taxon>Metazoa</taxon>
        <taxon>Spiralia</taxon>
        <taxon>Lophotrochozoa</taxon>
        <taxon>Mollusca</taxon>
        <taxon>Bivalvia</taxon>
        <taxon>Autobranchia</taxon>
        <taxon>Pteriomorphia</taxon>
        <taxon>Ostreida</taxon>
        <taxon>Ostreoidea</taxon>
        <taxon>Ostreidae</taxon>
        <taxon>Magallana</taxon>
    </lineage>
</organism>
<dbReference type="InParanoid" id="K1Q121"/>
<dbReference type="InterPro" id="IPR011042">
    <property type="entry name" value="6-blade_b-propeller_TolB-like"/>
</dbReference>
<sequence length="1070" mass="121458">MDLSKKHQVVPFQDRGSTPNYPICPKHSPKQCELTCEQCDIPICTHCVSSESHKNHKLVDIFTNYEKKKEDLQNDLHKCKKYLSPKYQEIAKHIAFHKADLRKNSEKLTTDINKHGEALHREVDTIIQKLKSDLDEMDSKILAVLNKQEDQITHTISKITQSIADLKKLLDSNDISLVSAYKSKIDEFIKLPPKLAVSLPNFTPQKINPEQHYQQCGSLSAFSITTEEHGYTMETSEAGSSPLKQLLDEPRIISIIMTKYTYLNSVTCHSNEEIWTCGDFDKIMGFYNLQGELVKSVQTKSGSDPRDIAVTRSGDLVYTDYNDRTVNILKNKHIQILIKQRGWKPRNVCISSSDDLLVVIDNDDGKQTKVVRYSDSTEKQGIQFNEKGQPLYSSGDIKYISENKNLDICVADSKARAVVVVNQAGKLRFTYTGPPSTTKGSFSPCGIITDSQGRILTADNNNDCIHILDQDGQFLRYIDNCQLDWPWGLCVDTRDNLILFAPYIKELTMDPQHSAQDVVRCDVCDTPVPPLHCDFCQTNLCKACVGNHMLDLSKKHQVVPFQDRGPTPNYPICTKHSPKQCELHCEQCDIPVCVHCVSSESHKYHKLVDIYTNYEKKREDLRKDLQELIKSLSPKYQEIANQITVQKADLSKNSEKMTTAIDKHGEVWHREIDTIIQKLKSDLDEMDSKHLAVLNKQQYKITHTISEITQSIADLKKLLDSNDVSLVSAYKSRIAEFRKLPPQLTVSPQNFTPQKINPEQLYQQFGSLSAFSITTEEHGYTVETSEVGSSPLKPLLDEPRIISTIQTQYGGYSSHLTSVTCHSDDEIWVCSYNSKMMHLYNLQGELMKSVQTNSGNDPLDIAVTRSGDLVYTDYDDRTVNIVKNTQIQTVIRLQGWRPFNVCSTSSGDLLVVMDNNDKQTKVVCYSCSKEKQNIQYNEKGQPLYSSGDIKYISENRNLDICVSDRRAGAVVVVNQAGKLRFTYTGPPSTTKGSFKPRGITTDSQGRILTIDCDTMNNNHRIHILDQDGQFLRYIDKCHLQYPWGLCVDTRDNLFVAEWDTGKLKKIQYCV</sequence>
<accession>K1Q121</accession>
<name>K1Q121_MAGGI</name>
<dbReference type="AlphaFoldDB" id="K1Q121"/>
<protein>
    <submittedName>
        <fullName evidence="2">Tripartite motif-containing protein 2</fullName>
    </submittedName>
</protein>
<dbReference type="SUPFAM" id="SSF57845">
    <property type="entry name" value="B-box zinc-binding domain"/>
    <property type="match status" value="2"/>
</dbReference>
<dbReference type="PANTHER" id="PTHR25462:SF296">
    <property type="entry name" value="MEIOTIC P26, ISOFORM F"/>
    <property type="match status" value="1"/>
</dbReference>
<dbReference type="Gene3D" id="2.120.10.30">
    <property type="entry name" value="TolB, C-terminal domain"/>
    <property type="match status" value="3"/>
</dbReference>
<dbReference type="PANTHER" id="PTHR25462">
    <property type="entry name" value="BONUS, ISOFORM C-RELATED"/>
    <property type="match status" value="1"/>
</dbReference>
<feature type="domain" description="B box-type" evidence="1">
    <location>
        <begin position="19"/>
        <end position="61"/>
    </location>
</feature>
<proteinExistence type="predicted"/>
<dbReference type="Gene3D" id="3.30.160.60">
    <property type="entry name" value="Classic Zinc Finger"/>
    <property type="match status" value="2"/>
</dbReference>
<reference evidence="2" key="1">
    <citation type="journal article" date="2012" name="Nature">
        <title>The oyster genome reveals stress adaptation and complexity of shell formation.</title>
        <authorList>
            <person name="Zhang G."/>
            <person name="Fang X."/>
            <person name="Guo X."/>
            <person name="Li L."/>
            <person name="Luo R."/>
            <person name="Xu F."/>
            <person name="Yang P."/>
            <person name="Zhang L."/>
            <person name="Wang X."/>
            <person name="Qi H."/>
            <person name="Xiong Z."/>
            <person name="Que H."/>
            <person name="Xie Y."/>
            <person name="Holland P.W."/>
            <person name="Paps J."/>
            <person name="Zhu Y."/>
            <person name="Wu F."/>
            <person name="Chen Y."/>
            <person name="Wang J."/>
            <person name="Peng C."/>
            <person name="Meng J."/>
            <person name="Yang L."/>
            <person name="Liu J."/>
            <person name="Wen B."/>
            <person name="Zhang N."/>
            <person name="Huang Z."/>
            <person name="Zhu Q."/>
            <person name="Feng Y."/>
            <person name="Mount A."/>
            <person name="Hedgecock D."/>
            <person name="Xu Z."/>
            <person name="Liu Y."/>
            <person name="Domazet-Loso T."/>
            <person name="Du Y."/>
            <person name="Sun X."/>
            <person name="Zhang S."/>
            <person name="Liu B."/>
            <person name="Cheng P."/>
            <person name="Jiang X."/>
            <person name="Li J."/>
            <person name="Fan D."/>
            <person name="Wang W."/>
            <person name="Fu W."/>
            <person name="Wang T."/>
            <person name="Wang B."/>
            <person name="Zhang J."/>
            <person name="Peng Z."/>
            <person name="Li Y."/>
            <person name="Li N."/>
            <person name="Wang J."/>
            <person name="Chen M."/>
            <person name="He Y."/>
            <person name="Tan F."/>
            <person name="Song X."/>
            <person name="Zheng Q."/>
            <person name="Huang R."/>
            <person name="Yang H."/>
            <person name="Du X."/>
            <person name="Chen L."/>
            <person name="Yang M."/>
            <person name="Gaffney P.M."/>
            <person name="Wang S."/>
            <person name="Luo L."/>
            <person name="She Z."/>
            <person name="Ming Y."/>
            <person name="Huang W."/>
            <person name="Zhang S."/>
            <person name="Huang B."/>
            <person name="Zhang Y."/>
            <person name="Qu T."/>
            <person name="Ni P."/>
            <person name="Miao G."/>
            <person name="Wang J."/>
            <person name="Wang Q."/>
            <person name="Steinberg C.E."/>
            <person name="Wang H."/>
            <person name="Li N."/>
            <person name="Qian L."/>
            <person name="Zhang G."/>
            <person name="Li Y."/>
            <person name="Yang H."/>
            <person name="Liu X."/>
            <person name="Wang J."/>
            <person name="Yin Y."/>
            <person name="Wang J."/>
        </authorList>
    </citation>
    <scope>NUCLEOTIDE SEQUENCE [LARGE SCALE GENOMIC DNA]</scope>
    <source>
        <strain evidence="2">05x7-T-G4-1.051#20</strain>
    </source>
</reference>
<dbReference type="Pfam" id="PF00643">
    <property type="entry name" value="zf-B_box"/>
    <property type="match status" value="2"/>
</dbReference>
<evidence type="ECO:0000313" key="2">
    <source>
        <dbReference type="EMBL" id="EKC27583.1"/>
    </source>
</evidence>
<feature type="domain" description="B box-type" evidence="1">
    <location>
        <begin position="568"/>
        <end position="610"/>
    </location>
</feature>
<gene>
    <name evidence="2" type="ORF">CGI_10017589</name>
</gene>
<feature type="domain" description="B box-type" evidence="1">
    <location>
        <begin position="516"/>
        <end position="561"/>
    </location>
</feature>
<evidence type="ECO:0000259" key="1">
    <source>
        <dbReference type="PROSITE" id="PS50119"/>
    </source>
</evidence>
<dbReference type="EMBL" id="JH816686">
    <property type="protein sequence ID" value="EKC27583.1"/>
    <property type="molecule type" value="Genomic_DNA"/>
</dbReference>
<dbReference type="SUPFAM" id="SSF101898">
    <property type="entry name" value="NHL repeat"/>
    <property type="match status" value="2"/>
</dbReference>
<dbReference type="PROSITE" id="PS50119">
    <property type="entry name" value="ZF_BBOX"/>
    <property type="match status" value="3"/>
</dbReference>
<dbReference type="InterPro" id="IPR000315">
    <property type="entry name" value="Znf_B-box"/>
</dbReference>
<dbReference type="GO" id="GO:0008270">
    <property type="term" value="F:zinc ion binding"/>
    <property type="evidence" value="ECO:0007669"/>
    <property type="project" value="InterPro"/>
</dbReference>
<dbReference type="SMART" id="SM00336">
    <property type="entry name" value="BBOX"/>
    <property type="match status" value="3"/>
</dbReference>
<dbReference type="InterPro" id="IPR047153">
    <property type="entry name" value="TRIM45/56/19-like"/>
</dbReference>